<dbReference type="Proteomes" id="UP000594638">
    <property type="component" value="Unassembled WGS sequence"/>
</dbReference>
<proteinExistence type="predicted"/>
<gene>
    <name evidence="1" type="ORF">OLEA9_A005994</name>
</gene>
<sequence length="146" mass="16155">MARVNTVSVSFEPVAPERIRTLDVHLFCQHVLKLSTSDVLGIQLEYGNLKRFFVKLSSSAKCDQLVCCNDGVYVFAHGDDTTSRVVVRHANGLGTKLVRVFNLAIELDNALITEVIGQYGTVKAVKNETWAGADMPFKVPNEDEEN</sequence>
<dbReference type="Gramene" id="OE9A005994T1">
    <property type="protein sequence ID" value="OE9A005994C1"/>
    <property type="gene ID" value="OE9A005994"/>
</dbReference>
<reference evidence="1 2" key="1">
    <citation type="submission" date="2019-12" db="EMBL/GenBank/DDBJ databases">
        <authorList>
            <person name="Alioto T."/>
            <person name="Alioto T."/>
            <person name="Gomez Garrido J."/>
        </authorList>
    </citation>
    <scope>NUCLEOTIDE SEQUENCE [LARGE SCALE GENOMIC DNA]</scope>
</reference>
<dbReference type="EMBL" id="CACTIH010008543">
    <property type="protein sequence ID" value="CAA3019427.1"/>
    <property type="molecule type" value="Genomic_DNA"/>
</dbReference>
<protein>
    <submittedName>
        <fullName evidence="1">Uncharacterized protein</fullName>
    </submittedName>
</protein>
<dbReference type="AlphaFoldDB" id="A0A8S0US53"/>
<dbReference type="OrthoDB" id="6758171at2759"/>
<evidence type="ECO:0000313" key="1">
    <source>
        <dbReference type="EMBL" id="CAA3019427.1"/>
    </source>
</evidence>
<organism evidence="1 2">
    <name type="scientific">Olea europaea subsp. europaea</name>
    <dbReference type="NCBI Taxonomy" id="158383"/>
    <lineage>
        <taxon>Eukaryota</taxon>
        <taxon>Viridiplantae</taxon>
        <taxon>Streptophyta</taxon>
        <taxon>Embryophyta</taxon>
        <taxon>Tracheophyta</taxon>
        <taxon>Spermatophyta</taxon>
        <taxon>Magnoliopsida</taxon>
        <taxon>eudicotyledons</taxon>
        <taxon>Gunneridae</taxon>
        <taxon>Pentapetalae</taxon>
        <taxon>asterids</taxon>
        <taxon>lamiids</taxon>
        <taxon>Lamiales</taxon>
        <taxon>Oleaceae</taxon>
        <taxon>Oleeae</taxon>
        <taxon>Olea</taxon>
    </lineage>
</organism>
<comment type="caution">
    <text evidence="1">The sequence shown here is derived from an EMBL/GenBank/DDBJ whole genome shotgun (WGS) entry which is preliminary data.</text>
</comment>
<name>A0A8S0US53_OLEEU</name>
<evidence type="ECO:0000313" key="2">
    <source>
        <dbReference type="Proteomes" id="UP000594638"/>
    </source>
</evidence>
<feature type="non-terminal residue" evidence="1">
    <location>
        <position position="146"/>
    </location>
</feature>
<keyword evidence="2" id="KW-1185">Reference proteome</keyword>
<accession>A0A8S0US53</accession>